<proteinExistence type="predicted"/>
<evidence type="ECO:0000313" key="1">
    <source>
        <dbReference type="EMBL" id="VYS89788.1"/>
    </source>
</evidence>
<sequence>MDVTAKQIRGFRLRAHHLDQKLPAGAVVEAAGACGMQNSPPGAWETAMMNRLEGCTLPRLWDALYQEKSLLQAWSFRGAPVVFPTGQSEVFLTPLIAQNGEDPWVYTLGISGALDYLEMPFDDLLGRLKEVIGYLDTHTVKSKEELDRTLAGLIEPGLPQEKQALWRAPSMYGSPGKQTVGGAVVSFLLRPCSFSSLVVFGRREGIHPTFTSYQNWVGRPPLPLPDGEKELVRKFLRAYGPATLNSFASWLGCSQKQARRLWDTIADELAPVSAEGKTCFLLATEEKILACSQPDEDQLLLLGPHDPYLDIRDRGILLEGKSLQKEVWKTVANPGVILKGGRVAGIWRTKTLKDKLDVSMVLFEPMSSQERKKLNALAQEYAAFRQIKLRNCTIEG</sequence>
<dbReference type="AlphaFoldDB" id="A0A6N2SAW3"/>
<organism evidence="1">
    <name type="scientific">uncultured Anaerotruncus sp</name>
    <dbReference type="NCBI Taxonomy" id="905011"/>
    <lineage>
        <taxon>Bacteria</taxon>
        <taxon>Bacillati</taxon>
        <taxon>Bacillota</taxon>
        <taxon>Clostridia</taxon>
        <taxon>Eubacteriales</taxon>
        <taxon>Oscillospiraceae</taxon>
        <taxon>Anaerotruncus</taxon>
        <taxon>environmental samples</taxon>
    </lineage>
</organism>
<evidence type="ECO:0008006" key="2">
    <source>
        <dbReference type="Google" id="ProtNLM"/>
    </source>
</evidence>
<reference evidence="1" key="1">
    <citation type="submission" date="2019-11" db="EMBL/GenBank/DDBJ databases">
        <authorList>
            <person name="Feng L."/>
        </authorList>
    </citation>
    <scope>NUCLEOTIDE SEQUENCE</scope>
    <source>
        <strain evidence="1">AundefinedLFYP135</strain>
    </source>
</reference>
<dbReference type="InterPro" id="IPR009351">
    <property type="entry name" value="AlkZ-like"/>
</dbReference>
<gene>
    <name evidence="1" type="ORF">AULFYP135_00818</name>
</gene>
<dbReference type="EMBL" id="CACRSL010000003">
    <property type="protein sequence ID" value="VYS89788.1"/>
    <property type="molecule type" value="Genomic_DNA"/>
</dbReference>
<protein>
    <recommendedName>
        <fullName evidence="2">Winged helix DNA-binding domain-containing protein</fullName>
    </recommendedName>
</protein>
<name>A0A6N2SAW3_9FIRM</name>
<dbReference type="PANTHER" id="PTHR38479:SF2">
    <property type="entry name" value="WINGED HELIX DNA-BINDING DOMAIN-CONTAINING PROTEIN"/>
    <property type="match status" value="1"/>
</dbReference>
<dbReference type="Pfam" id="PF06224">
    <property type="entry name" value="AlkZ-like"/>
    <property type="match status" value="1"/>
</dbReference>
<dbReference type="PANTHER" id="PTHR38479">
    <property type="entry name" value="LMO0824 PROTEIN"/>
    <property type="match status" value="1"/>
</dbReference>
<accession>A0A6N2SAW3</accession>